<feature type="transmembrane region" description="Helical" evidence="1">
    <location>
        <begin position="83"/>
        <end position="104"/>
    </location>
</feature>
<protein>
    <recommendedName>
        <fullName evidence="4">Chloride channel CLIC-like protein 1</fullName>
    </recommendedName>
</protein>
<evidence type="ECO:0000256" key="1">
    <source>
        <dbReference type="SAM" id="Phobius"/>
    </source>
</evidence>
<dbReference type="EMBL" id="CANHGI010000002">
    <property type="protein sequence ID" value="CAI5441434.1"/>
    <property type="molecule type" value="Genomic_DNA"/>
</dbReference>
<evidence type="ECO:0008006" key="4">
    <source>
        <dbReference type="Google" id="ProtNLM"/>
    </source>
</evidence>
<evidence type="ECO:0000313" key="3">
    <source>
        <dbReference type="Proteomes" id="UP001152747"/>
    </source>
</evidence>
<feature type="transmembrane region" description="Helical" evidence="1">
    <location>
        <begin position="51"/>
        <end position="71"/>
    </location>
</feature>
<keyword evidence="3" id="KW-1185">Reference proteome</keyword>
<gene>
    <name evidence="2" type="ORF">CAMP_LOCUS4071</name>
</gene>
<sequence>MCLLFEAILMKEEKARENETILNNFYSYFYDQQTSDHYKWQINPITVPVSFFGRIVVLIFSIMGESFGVFVKKFFSELPIIPALITFPFTLFCCLIGLLCTFGYNFDIGYGFIRVKSPSRFRRFIEKFKNPTSPTGRREPTEISNLDYFVKKINENYQKTIL</sequence>
<reference evidence="2" key="1">
    <citation type="submission" date="2022-11" db="EMBL/GenBank/DDBJ databases">
        <authorList>
            <person name="Kikuchi T."/>
        </authorList>
    </citation>
    <scope>NUCLEOTIDE SEQUENCE</scope>
    <source>
        <strain evidence="2">PS1010</strain>
    </source>
</reference>
<dbReference type="OrthoDB" id="5850905at2759"/>
<comment type="caution">
    <text evidence="2">The sequence shown here is derived from an EMBL/GenBank/DDBJ whole genome shotgun (WGS) entry which is preliminary data.</text>
</comment>
<name>A0A9P1IA37_9PELO</name>
<keyword evidence="1" id="KW-1133">Transmembrane helix</keyword>
<accession>A0A9P1IA37</accession>
<proteinExistence type="predicted"/>
<keyword evidence="1" id="KW-0812">Transmembrane</keyword>
<evidence type="ECO:0000313" key="2">
    <source>
        <dbReference type="EMBL" id="CAI5441434.1"/>
    </source>
</evidence>
<organism evidence="2 3">
    <name type="scientific">Caenorhabditis angaria</name>
    <dbReference type="NCBI Taxonomy" id="860376"/>
    <lineage>
        <taxon>Eukaryota</taxon>
        <taxon>Metazoa</taxon>
        <taxon>Ecdysozoa</taxon>
        <taxon>Nematoda</taxon>
        <taxon>Chromadorea</taxon>
        <taxon>Rhabditida</taxon>
        <taxon>Rhabditina</taxon>
        <taxon>Rhabditomorpha</taxon>
        <taxon>Rhabditoidea</taxon>
        <taxon>Rhabditidae</taxon>
        <taxon>Peloderinae</taxon>
        <taxon>Caenorhabditis</taxon>
    </lineage>
</organism>
<dbReference type="Proteomes" id="UP001152747">
    <property type="component" value="Unassembled WGS sequence"/>
</dbReference>
<keyword evidence="1" id="KW-0472">Membrane</keyword>
<dbReference type="AlphaFoldDB" id="A0A9P1IA37"/>